<sequence>MHLQQQQLAEIVEEFKQDVSKFKQDINKVLKKFKQDINKALKNFEQGFNKFEHALKKIEEARAQTKQLDDDEEDKNFIEDDVRVVDFVFKDESFENRSRAKIGHL</sequence>
<name>A0A8S9H6F7_BRACR</name>
<organism evidence="3 4">
    <name type="scientific">Brassica cretica</name>
    <name type="common">Mustard</name>
    <dbReference type="NCBI Taxonomy" id="69181"/>
    <lineage>
        <taxon>Eukaryota</taxon>
        <taxon>Viridiplantae</taxon>
        <taxon>Streptophyta</taxon>
        <taxon>Embryophyta</taxon>
        <taxon>Tracheophyta</taxon>
        <taxon>Spermatophyta</taxon>
        <taxon>Magnoliopsida</taxon>
        <taxon>eudicotyledons</taxon>
        <taxon>Gunneridae</taxon>
        <taxon>Pentapetalae</taxon>
        <taxon>rosids</taxon>
        <taxon>malvids</taxon>
        <taxon>Brassicales</taxon>
        <taxon>Brassicaceae</taxon>
        <taxon>Brassiceae</taxon>
        <taxon>Brassica</taxon>
    </lineage>
</organism>
<protein>
    <submittedName>
        <fullName evidence="3">Uncharacterized protein</fullName>
    </submittedName>
</protein>
<feature type="coiled-coil region" evidence="1">
    <location>
        <begin position="12"/>
        <end position="71"/>
    </location>
</feature>
<proteinExistence type="predicted"/>
<comment type="caution">
    <text evidence="3">The sequence shown here is derived from an EMBL/GenBank/DDBJ whole genome shotgun (WGS) entry which is preliminary data.</text>
</comment>
<gene>
    <name evidence="3" type="ORF">F2Q68_00036668</name>
    <name evidence="2" type="ORF">F2Q70_00032305</name>
</gene>
<evidence type="ECO:0000313" key="3">
    <source>
        <dbReference type="EMBL" id="KAF2552414.1"/>
    </source>
</evidence>
<evidence type="ECO:0000313" key="4">
    <source>
        <dbReference type="Proteomes" id="UP000712281"/>
    </source>
</evidence>
<dbReference type="EMBL" id="QGKW02001988">
    <property type="protein sequence ID" value="KAF2552414.1"/>
    <property type="molecule type" value="Genomic_DNA"/>
</dbReference>
<accession>A0A8S9H6F7</accession>
<keyword evidence="1" id="KW-0175">Coiled coil</keyword>
<evidence type="ECO:0000256" key="1">
    <source>
        <dbReference type="SAM" id="Coils"/>
    </source>
</evidence>
<evidence type="ECO:0000313" key="2">
    <source>
        <dbReference type="EMBL" id="KAF2533023.1"/>
    </source>
</evidence>
<dbReference type="AlphaFoldDB" id="A0A8S9H6F7"/>
<dbReference type="EMBL" id="QGKY02002305">
    <property type="protein sequence ID" value="KAF2533023.1"/>
    <property type="molecule type" value="Genomic_DNA"/>
</dbReference>
<dbReference type="Proteomes" id="UP000712281">
    <property type="component" value="Unassembled WGS sequence"/>
</dbReference>
<reference evidence="3" key="1">
    <citation type="submission" date="2019-12" db="EMBL/GenBank/DDBJ databases">
        <title>Genome sequencing and annotation of Brassica cretica.</title>
        <authorList>
            <person name="Studholme D.J."/>
            <person name="Sarris P.F."/>
        </authorList>
    </citation>
    <scope>NUCLEOTIDE SEQUENCE</scope>
    <source>
        <strain evidence="3">PFS-001/15</strain>
        <strain evidence="2">PFS-102/07</strain>
        <tissue evidence="3">Leaf</tissue>
    </source>
</reference>